<evidence type="ECO:0008006" key="4">
    <source>
        <dbReference type="Google" id="ProtNLM"/>
    </source>
</evidence>
<dbReference type="CDD" id="cd03801">
    <property type="entry name" value="GT4_PimA-like"/>
    <property type="match status" value="1"/>
</dbReference>
<name>A0A0F9DYY4_9ZZZZ</name>
<reference evidence="3" key="1">
    <citation type="journal article" date="2015" name="Nature">
        <title>Complex archaea that bridge the gap between prokaryotes and eukaryotes.</title>
        <authorList>
            <person name="Spang A."/>
            <person name="Saw J.H."/>
            <person name="Jorgensen S.L."/>
            <person name="Zaremba-Niedzwiedzka K."/>
            <person name="Martijn J."/>
            <person name="Lind A.E."/>
            <person name="van Eijk R."/>
            <person name="Schleper C."/>
            <person name="Guy L."/>
            <person name="Ettema T.J."/>
        </authorList>
    </citation>
    <scope>NUCLEOTIDE SEQUENCE</scope>
</reference>
<comment type="caution">
    <text evidence="3">The sequence shown here is derived from an EMBL/GenBank/DDBJ whole genome shotgun (WGS) entry which is preliminary data.</text>
</comment>
<feature type="non-terminal residue" evidence="3">
    <location>
        <position position="616"/>
    </location>
</feature>
<dbReference type="PANTHER" id="PTHR43685:SF2">
    <property type="entry name" value="GLYCOSYLTRANSFERASE 2-LIKE DOMAIN-CONTAINING PROTEIN"/>
    <property type="match status" value="1"/>
</dbReference>
<dbReference type="SUPFAM" id="SSF53756">
    <property type="entry name" value="UDP-Glycosyltransferase/glycogen phosphorylase"/>
    <property type="match status" value="1"/>
</dbReference>
<dbReference type="PANTHER" id="PTHR43685">
    <property type="entry name" value="GLYCOSYLTRANSFERASE"/>
    <property type="match status" value="1"/>
</dbReference>
<feature type="domain" description="Glycosyltransferase 2-like" evidence="2">
    <location>
        <begin position="149"/>
        <end position="312"/>
    </location>
</feature>
<feature type="non-terminal residue" evidence="3">
    <location>
        <position position="1"/>
    </location>
</feature>
<organism evidence="3">
    <name type="scientific">marine sediment metagenome</name>
    <dbReference type="NCBI Taxonomy" id="412755"/>
    <lineage>
        <taxon>unclassified sequences</taxon>
        <taxon>metagenomes</taxon>
        <taxon>ecological metagenomes</taxon>
    </lineage>
</organism>
<feature type="domain" description="Glycosyltransferase 2-like" evidence="2">
    <location>
        <begin position="424"/>
        <end position="523"/>
    </location>
</feature>
<dbReference type="InterPro" id="IPR029044">
    <property type="entry name" value="Nucleotide-diphossugar_trans"/>
</dbReference>
<dbReference type="InterPro" id="IPR001296">
    <property type="entry name" value="Glyco_trans_1"/>
</dbReference>
<accession>A0A0F9DYY4</accession>
<dbReference type="CDD" id="cd00761">
    <property type="entry name" value="Glyco_tranf_GTA_type"/>
    <property type="match status" value="2"/>
</dbReference>
<dbReference type="AlphaFoldDB" id="A0A0F9DYY4"/>
<dbReference type="Pfam" id="PF00534">
    <property type="entry name" value="Glycos_transf_1"/>
    <property type="match status" value="1"/>
</dbReference>
<dbReference type="GO" id="GO:0016757">
    <property type="term" value="F:glycosyltransferase activity"/>
    <property type="evidence" value="ECO:0007669"/>
    <property type="project" value="InterPro"/>
</dbReference>
<evidence type="ECO:0000259" key="1">
    <source>
        <dbReference type="Pfam" id="PF00534"/>
    </source>
</evidence>
<dbReference type="Pfam" id="PF00535">
    <property type="entry name" value="Glycos_transf_2"/>
    <property type="match status" value="2"/>
</dbReference>
<protein>
    <recommendedName>
        <fullName evidence="4">Glycosyltransferase 2-like domain-containing protein</fullName>
    </recommendedName>
</protein>
<dbReference type="EMBL" id="LAZR01029627">
    <property type="protein sequence ID" value="KKL59016.1"/>
    <property type="molecule type" value="Genomic_DNA"/>
</dbReference>
<sequence>ARLAPEVPFESTYGDPNIPNLQVTGLLPYHEGKDAISKAAVYLCTTRETFGIGTLEAMAAGVPVVGWAWGGQREIIEHRKTGWLCPPGDFGGLIEGIKWALQNRKRVGARARAAVKQHWTWAHRMRDYVTLYERLVEEKAQRQAGPTVSVVTACYNLAQYLPDTIASLQAQTMPNWECIIVDDASPDDTAEVAAALAAQDPRIKVVTNEQNLYLAGTLNSGIEAAKGRYILPLDADNMIEPWTLEVLARSLDEDRGVDIAYGACRFVLEDGITRDTSVSPDGVSSWPPEFSFRAQMQHKNQIPSTCMYRREAWERSGGYRRRCRTAEDAEYWTRVTSLGFVPKRVTSRPTLIYRQRDDSMSRVVPDWDWTAWFPWSRHMNLVPFGVEERPPARLNDGITWAVSSYEPAKIAVIIPVGPGHQGLVIDALDSLEAQTYRQWECIVVNDTGEPLTVPHPWVTVIDTLGQEGPGAARNAGIAASKAPLFVPLDADDFLQSDALELMIAVWERDGGVVYGQWWDDKADGISLWDPPEYDAKLLVTKGCIHAVTALYPKSAWAAVEGFDPTISHWEDWDFQIKLAHIGVCGTKVSEPLWTYRKLTGTRREANFAAFEQGKEA</sequence>
<evidence type="ECO:0000259" key="2">
    <source>
        <dbReference type="Pfam" id="PF00535"/>
    </source>
</evidence>
<proteinExistence type="predicted"/>
<feature type="domain" description="Glycosyl transferase family 1" evidence="1">
    <location>
        <begin position="20"/>
        <end position="106"/>
    </location>
</feature>
<dbReference type="InterPro" id="IPR050834">
    <property type="entry name" value="Glycosyltransf_2"/>
</dbReference>
<dbReference type="Gene3D" id="3.90.550.10">
    <property type="entry name" value="Spore Coat Polysaccharide Biosynthesis Protein SpsA, Chain A"/>
    <property type="match status" value="2"/>
</dbReference>
<dbReference type="Gene3D" id="3.40.50.2000">
    <property type="entry name" value="Glycogen Phosphorylase B"/>
    <property type="match status" value="2"/>
</dbReference>
<evidence type="ECO:0000313" key="3">
    <source>
        <dbReference type="EMBL" id="KKL59016.1"/>
    </source>
</evidence>
<dbReference type="SUPFAM" id="SSF53448">
    <property type="entry name" value="Nucleotide-diphospho-sugar transferases"/>
    <property type="match status" value="2"/>
</dbReference>
<gene>
    <name evidence="3" type="ORF">LCGC14_2219570</name>
</gene>
<dbReference type="InterPro" id="IPR001173">
    <property type="entry name" value="Glyco_trans_2-like"/>
</dbReference>